<dbReference type="InterPro" id="IPR029060">
    <property type="entry name" value="PIN-like_dom_sf"/>
</dbReference>
<feature type="domain" description="PIN" evidence="1">
    <location>
        <begin position="4"/>
        <end position="128"/>
    </location>
</feature>
<reference evidence="2 3" key="1">
    <citation type="submission" date="2023-12" db="EMBL/GenBank/DDBJ databases">
        <title>Baltic Sea Cyanobacteria.</title>
        <authorList>
            <person name="Delbaje E."/>
            <person name="Fewer D.P."/>
            <person name="Shishido T.K."/>
        </authorList>
    </citation>
    <scope>NUCLEOTIDE SEQUENCE [LARGE SCALE GENOMIC DNA]</scope>
    <source>
        <strain evidence="2 3">UHCC 0139</strain>
    </source>
</reference>
<dbReference type="InterPro" id="IPR002716">
    <property type="entry name" value="PIN_dom"/>
</dbReference>
<accession>A0ABU5RQW9</accession>
<keyword evidence="3" id="KW-1185">Reference proteome</keyword>
<protein>
    <submittedName>
        <fullName evidence="2">Type II toxin-antitoxin system VapC family toxin</fullName>
    </submittedName>
</protein>
<dbReference type="PANTHER" id="PTHR36173:SF1">
    <property type="entry name" value="RIBONUCLEASE VAPC22"/>
    <property type="match status" value="1"/>
</dbReference>
<dbReference type="EMBL" id="JAYGHX010000001">
    <property type="protein sequence ID" value="MEA5390145.1"/>
    <property type="molecule type" value="Genomic_DNA"/>
</dbReference>
<dbReference type="InterPro" id="IPR041705">
    <property type="entry name" value="PIN_Sll0205"/>
</dbReference>
<comment type="caution">
    <text evidence="2">The sequence shown here is derived from an EMBL/GenBank/DDBJ whole genome shotgun (WGS) entry which is preliminary data.</text>
</comment>
<organism evidence="2 3">
    <name type="scientific">Cyanobium gracile UHCC 0139</name>
    <dbReference type="NCBI Taxonomy" id="3110308"/>
    <lineage>
        <taxon>Bacteria</taxon>
        <taxon>Bacillati</taxon>
        <taxon>Cyanobacteriota</taxon>
        <taxon>Cyanophyceae</taxon>
        <taxon>Synechococcales</taxon>
        <taxon>Prochlorococcaceae</taxon>
        <taxon>Cyanobium</taxon>
    </lineage>
</organism>
<sequence length="133" mass="14777">MLTICDTHVLLFWAHEPARLSRRAAAALEQGRAQGQLAIADISLWELALLHERGRLTLPEAVPPALYLSRLLEALRLEVLPITAEIALLSRGPQFRHGDPADRLIAATALQGRRPLISADEKLRAIPELETIW</sequence>
<evidence type="ECO:0000313" key="3">
    <source>
        <dbReference type="Proteomes" id="UP001304461"/>
    </source>
</evidence>
<proteinExistence type="predicted"/>
<evidence type="ECO:0000259" key="1">
    <source>
        <dbReference type="Pfam" id="PF01850"/>
    </source>
</evidence>
<gene>
    <name evidence="2" type="ORF">VB738_02610</name>
</gene>
<dbReference type="Proteomes" id="UP001304461">
    <property type="component" value="Unassembled WGS sequence"/>
</dbReference>
<dbReference type="PANTHER" id="PTHR36173">
    <property type="entry name" value="RIBONUCLEASE VAPC16-RELATED"/>
    <property type="match status" value="1"/>
</dbReference>
<dbReference type="InterPro" id="IPR052919">
    <property type="entry name" value="TA_system_RNase"/>
</dbReference>
<dbReference type="CDD" id="cd09872">
    <property type="entry name" value="PIN_Sll0205-like"/>
    <property type="match status" value="1"/>
</dbReference>
<dbReference type="Pfam" id="PF01850">
    <property type="entry name" value="PIN"/>
    <property type="match status" value="1"/>
</dbReference>
<name>A0ABU5RQW9_9CYAN</name>
<evidence type="ECO:0000313" key="2">
    <source>
        <dbReference type="EMBL" id="MEA5390145.1"/>
    </source>
</evidence>
<dbReference type="RefSeq" id="WP_323304258.1">
    <property type="nucleotide sequence ID" value="NZ_JAYGHX010000001.1"/>
</dbReference>
<dbReference type="Gene3D" id="3.40.50.1010">
    <property type="entry name" value="5'-nuclease"/>
    <property type="match status" value="1"/>
</dbReference>
<dbReference type="SUPFAM" id="SSF88723">
    <property type="entry name" value="PIN domain-like"/>
    <property type="match status" value="1"/>
</dbReference>